<accession>A0A9D1FIX0</accession>
<dbReference type="EMBL" id="DVJQ01000049">
    <property type="protein sequence ID" value="HIS74537.1"/>
    <property type="molecule type" value="Genomic_DNA"/>
</dbReference>
<name>A0A9D1FIX0_9BACT</name>
<keyword evidence="1" id="KW-0732">Signal</keyword>
<dbReference type="AlphaFoldDB" id="A0A9D1FIX0"/>
<dbReference type="Proteomes" id="UP000886865">
    <property type="component" value="Unassembled WGS sequence"/>
</dbReference>
<protein>
    <submittedName>
        <fullName evidence="2">Uncharacterized protein</fullName>
    </submittedName>
</protein>
<proteinExistence type="predicted"/>
<reference evidence="2" key="2">
    <citation type="journal article" date="2021" name="PeerJ">
        <title>Extensive microbial diversity within the chicken gut microbiome revealed by metagenomics and culture.</title>
        <authorList>
            <person name="Gilroy R."/>
            <person name="Ravi A."/>
            <person name="Getino M."/>
            <person name="Pursley I."/>
            <person name="Horton D.L."/>
            <person name="Alikhan N.F."/>
            <person name="Baker D."/>
            <person name="Gharbi K."/>
            <person name="Hall N."/>
            <person name="Watson M."/>
            <person name="Adriaenssens E.M."/>
            <person name="Foster-Nyarko E."/>
            <person name="Jarju S."/>
            <person name="Secka A."/>
            <person name="Antonio M."/>
            <person name="Oren A."/>
            <person name="Chaudhuri R.R."/>
            <person name="La Ragione R."/>
            <person name="Hildebrand F."/>
            <person name="Pallen M.J."/>
        </authorList>
    </citation>
    <scope>NUCLEOTIDE SEQUENCE</scope>
    <source>
        <strain evidence="2">CHK152-2871</strain>
    </source>
</reference>
<feature type="signal peptide" evidence="1">
    <location>
        <begin position="1"/>
        <end position="21"/>
    </location>
</feature>
<organism evidence="2 3">
    <name type="scientific">Candidatus Galligastranaerophilus intestinavium</name>
    <dbReference type="NCBI Taxonomy" id="2840836"/>
    <lineage>
        <taxon>Bacteria</taxon>
        <taxon>Candidatus Galligastranaerophilus</taxon>
    </lineage>
</organism>
<sequence>MKKIFLIIFILIFTTIPNAFCADNATLINPDGTYNQVKKESLLDKIKSFFKRDKKTEVNLEGKGYYGNLPNIGQDFEYKRETDDTIPKKQYSEQDLKDGLLLDAPLDDPLFLDVIIKKEKTSDYVNDLVKIKETLERLKQCVVDNASIQFFNANVNVLDLQTTNLEKKYQNTAYAQSNSYYAIRHVNYSAKILGNLKYDANFYSRYMPLKDSAYSADNLKIKSQALLSEIDKTIFEIGNAQ</sequence>
<evidence type="ECO:0000256" key="1">
    <source>
        <dbReference type="SAM" id="SignalP"/>
    </source>
</evidence>
<comment type="caution">
    <text evidence="2">The sequence shown here is derived from an EMBL/GenBank/DDBJ whole genome shotgun (WGS) entry which is preliminary data.</text>
</comment>
<evidence type="ECO:0000313" key="2">
    <source>
        <dbReference type="EMBL" id="HIS74537.1"/>
    </source>
</evidence>
<gene>
    <name evidence="2" type="ORF">IAA86_05920</name>
</gene>
<reference evidence="2" key="1">
    <citation type="submission" date="2020-10" db="EMBL/GenBank/DDBJ databases">
        <authorList>
            <person name="Gilroy R."/>
        </authorList>
    </citation>
    <scope>NUCLEOTIDE SEQUENCE</scope>
    <source>
        <strain evidence="2">CHK152-2871</strain>
    </source>
</reference>
<feature type="chain" id="PRO_5039422935" evidence="1">
    <location>
        <begin position="22"/>
        <end position="241"/>
    </location>
</feature>
<evidence type="ECO:0000313" key="3">
    <source>
        <dbReference type="Proteomes" id="UP000886865"/>
    </source>
</evidence>